<comment type="subcellular location">
    <subcellularLocation>
        <location evidence="1">Membrane</location>
        <topology evidence="1">Multi-pass membrane protein</topology>
    </subcellularLocation>
</comment>
<dbReference type="GO" id="GO:0005886">
    <property type="term" value="C:plasma membrane"/>
    <property type="evidence" value="ECO:0007669"/>
    <property type="project" value="TreeGrafter"/>
</dbReference>
<keyword evidence="4 5" id="KW-0472">Membrane</keyword>
<dbReference type="VEuPathDB" id="FungiDB:BD410DRAFT_554524"/>
<dbReference type="PANTHER" id="PTHR31465">
    <property type="entry name" value="PROTEIN RTA1-RELATED"/>
    <property type="match status" value="1"/>
</dbReference>
<keyword evidence="7" id="KW-1185">Reference proteome</keyword>
<evidence type="ECO:0000256" key="2">
    <source>
        <dbReference type="ARBA" id="ARBA00022692"/>
    </source>
</evidence>
<sequence length="190" mass="20896">MLGPQYSRLSPKLYLIIFCTADVVALVVQAVGGGLASTAVNPVPGGRIMLGGIVFQLAALITFNILGAEFLWRFYIDRPIKDILTTAYPPSLSSIKDDASPKPTAAKFEFKQSTKKLQALMIGMVFSNTCIFIRGVYRTIELSDGWDGRIISTQVYFTVLDGTMILLATVTLSVLHPGYLLPREIWEAKF</sequence>
<dbReference type="GO" id="GO:0000324">
    <property type="term" value="C:fungal-type vacuole"/>
    <property type="evidence" value="ECO:0007669"/>
    <property type="project" value="TreeGrafter"/>
</dbReference>
<accession>A0A4Y7PR21</accession>
<evidence type="ECO:0000313" key="6">
    <source>
        <dbReference type="EMBL" id="TDL17312.1"/>
    </source>
</evidence>
<name>A0A4Y7PR21_9AGAM</name>
<evidence type="ECO:0000256" key="5">
    <source>
        <dbReference type="SAM" id="Phobius"/>
    </source>
</evidence>
<evidence type="ECO:0000256" key="1">
    <source>
        <dbReference type="ARBA" id="ARBA00004141"/>
    </source>
</evidence>
<organism evidence="6 7">
    <name type="scientific">Rickenella mellea</name>
    <dbReference type="NCBI Taxonomy" id="50990"/>
    <lineage>
        <taxon>Eukaryota</taxon>
        <taxon>Fungi</taxon>
        <taxon>Dikarya</taxon>
        <taxon>Basidiomycota</taxon>
        <taxon>Agaricomycotina</taxon>
        <taxon>Agaricomycetes</taxon>
        <taxon>Hymenochaetales</taxon>
        <taxon>Rickenellaceae</taxon>
        <taxon>Rickenella</taxon>
    </lineage>
</organism>
<evidence type="ECO:0000313" key="7">
    <source>
        <dbReference type="Proteomes" id="UP000294933"/>
    </source>
</evidence>
<feature type="transmembrane region" description="Helical" evidence="5">
    <location>
        <begin position="117"/>
        <end position="137"/>
    </location>
</feature>
<keyword evidence="2 5" id="KW-0812">Transmembrane</keyword>
<dbReference type="PANTHER" id="PTHR31465:SF11">
    <property type="entry name" value="DOMAIN PROTEIN, PUTATIVE (AFU_ORTHOLOGUE AFUA_3G10770)-RELATED"/>
    <property type="match status" value="1"/>
</dbReference>
<feature type="transmembrane region" description="Helical" evidence="5">
    <location>
        <begin position="12"/>
        <end position="36"/>
    </location>
</feature>
<evidence type="ECO:0000256" key="3">
    <source>
        <dbReference type="ARBA" id="ARBA00022989"/>
    </source>
</evidence>
<reference evidence="6 7" key="1">
    <citation type="submission" date="2018-06" db="EMBL/GenBank/DDBJ databases">
        <title>A transcriptomic atlas of mushroom development highlights an independent origin of complex multicellularity.</title>
        <authorList>
            <consortium name="DOE Joint Genome Institute"/>
            <person name="Krizsan K."/>
            <person name="Almasi E."/>
            <person name="Merenyi Z."/>
            <person name="Sahu N."/>
            <person name="Viragh M."/>
            <person name="Koszo T."/>
            <person name="Mondo S."/>
            <person name="Kiss B."/>
            <person name="Balint B."/>
            <person name="Kues U."/>
            <person name="Barry K."/>
            <person name="Hegedus J.C."/>
            <person name="Henrissat B."/>
            <person name="Johnson J."/>
            <person name="Lipzen A."/>
            <person name="Ohm R."/>
            <person name="Nagy I."/>
            <person name="Pangilinan J."/>
            <person name="Yan J."/>
            <person name="Xiong Y."/>
            <person name="Grigoriev I.V."/>
            <person name="Hibbett D.S."/>
            <person name="Nagy L.G."/>
        </authorList>
    </citation>
    <scope>NUCLEOTIDE SEQUENCE [LARGE SCALE GENOMIC DNA]</scope>
    <source>
        <strain evidence="6 7">SZMC22713</strain>
    </source>
</reference>
<evidence type="ECO:0008006" key="8">
    <source>
        <dbReference type="Google" id="ProtNLM"/>
    </source>
</evidence>
<evidence type="ECO:0000256" key="4">
    <source>
        <dbReference type="ARBA" id="ARBA00023136"/>
    </source>
</evidence>
<keyword evidence="3 5" id="KW-1133">Transmembrane helix</keyword>
<dbReference type="STRING" id="50990.A0A4Y7PR21"/>
<feature type="transmembrane region" description="Helical" evidence="5">
    <location>
        <begin position="157"/>
        <end position="181"/>
    </location>
</feature>
<proteinExistence type="predicted"/>
<protein>
    <recommendedName>
        <fullName evidence="8">RTA1 like protein</fullName>
    </recommendedName>
</protein>
<dbReference type="Proteomes" id="UP000294933">
    <property type="component" value="Unassembled WGS sequence"/>
</dbReference>
<dbReference type="OrthoDB" id="3358017at2759"/>
<dbReference type="AlphaFoldDB" id="A0A4Y7PR21"/>
<feature type="transmembrane region" description="Helical" evidence="5">
    <location>
        <begin position="48"/>
        <end position="72"/>
    </location>
</feature>
<dbReference type="Pfam" id="PF04479">
    <property type="entry name" value="RTA1"/>
    <property type="match status" value="1"/>
</dbReference>
<dbReference type="EMBL" id="ML170224">
    <property type="protein sequence ID" value="TDL17312.1"/>
    <property type="molecule type" value="Genomic_DNA"/>
</dbReference>
<dbReference type="InterPro" id="IPR007568">
    <property type="entry name" value="RTA1"/>
</dbReference>
<gene>
    <name evidence="6" type="ORF">BD410DRAFT_554524</name>
</gene>